<feature type="transmembrane region" description="Helical" evidence="14">
    <location>
        <begin position="23"/>
        <end position="51"/>
    </location>
</feature>
<keyword evidence="17" id="KW-1185">Reference proteome</keyword>
<keyword evidence="4 13" id="KW-0812">Transmembrane</keyword>
<proteinExistence type="inferred from homology"/>
<evidence type="ECO:0000256" key="13">
    <source>
        <dbReference type="RuleBase" id="RU000688"/>
    </source>
</evidence>
<dbReference type="Gene3D" id="1.20.1070.10">
    <property type="entry name" value="Rhodopsin 7-helix transmembrane proteins"/>
    <property type="match status" value="1"/>
</dbReference>
<keyword evidence="7 13" id="KW-0297">G-protein coupled receptor</keyword>
<evidence type="ECO:0000313" key="16">
    <source>
        <dbReference type="EMBL" id="KAA0702142.1"/>
    </source>
</evidence>
<feature type="transmembrane region" description="Helical" evidence="14">
    <location>
        <begin position="238"/>
        <end position="261"/>
    </location>
</feature>
<evidence type="ECO:0000256" key="8">
    <source>
        <dbReference type="ARBA" id="ARBA00023136"/>
    </source>
</evidence>
<organism evidence="16 17">
    <name type="scientific">Triplophysa tibetana</name>
    <dbReference type="NCBI Taxonomy" id="1572043"/>
    <lineage>
        <taxon>Eukaryota</taxon>
        <taxon>Metazoa</taxon>
        <taxon>Chordata</taxon>
        <taxon>Craniata</taxon>
        <taxon>Vertebrata</taxon>
        <taxon>Euteleostomi</taxon>
        <taxon>Actinopterygii</taxon>
        <taxon>Neopterygii</taxon>
        <taxon>Teleostei</taxon>
        <taxon>Ostariophysi</taxon>
        <taxon>Cypriniformes</taxon>
        <taxon>Nemacheilidae</taxon>
        <taxon>Triplophysa</taxon>
    </lineage>
</organism>
<evidence type="ECO:0000256" key="12">
    <source>
        <dbReference type="ARBA" id="ARBA00023224"/>
    </source>
</evidence>
<dbReference type="GO" id="GO:0004984">
    <property type="term" value="F:olfactory receptor activity"/>
    <property type="evidence" value="ECO:0007669"/>
    <property type="project" value="InterPro"/>
</dbReference>
<dbReference type="Pfam" id="PF13853">
    <property type="entry name" value="7tm_4"/>
    <property type="match status" value="1"/>
</dbReference>
<comment type="caution">
    <text evidence="16">The sequence shown here is derived from an EMBL/GenBank/DDBJ whole genome shotgun (WGS) entry which is preliminary data.</text>
</comment>
<keyword evidence="12 13" id="KW-0807">Transducer</keyword>
<evidence type="ECO:0000256" key="2">
    <source>
        <dbReference type="ARBA" id="ARBA00022475"/>
    </source>
</evidence>
<evidence type="ECO:0000256" key="14">
    <source>
        <dbReference type="RuleBase" id="RU363047"/>
    </source>
</evidence>
<dbReference type="EMBL" id="SOYY01000025">
    <property type="protein sequence ID" value="KAA0702142.1"/>
    <property type="molecule type" value="Genomic_DNA"/>
</dbReference>
<evidence type="ECO:0000256" key="5">
    <source>
        <dbReference type="ARBA" id="ARBA00022725"/>
    </source>
</evidence>
<feature type="transmembrane region" description="Helical" evidence="14">
    <location>
        <begin position="98"/>
        <end position="120"/>
    </location>
</feature>
<keyword evidence="8 14" id="KW-0472">Membrane</keyword>
<dbReference type="PROSITE" id="PS50262">
    <property type="entry name" value="G_PROTEIN_RECEP_F1_2"/>
    <property type="match status" value="1"/>
</dbReference>
<evidence type="ECO:0000256" key="9">
    <source>
        <dbReference type="ARBA" id="ARBA00023157"/>
    </source>
</evidence>
<dbReference type="PRINTS" id="PR00245">
    <property type="entry name" value="OLFACTORYR"/>
</dbReference>
<dbReference type="InterPro" id="IPR000276">
    <property type="entry name" value="GPCR_Rhodpsn"/>
</dbReference>
<keyword evidence="6 14" id="KW-1133">Transmembrane helix</keyword>
<reference evidence="16 17" key="1">
    <citation type="journal article" date="2019" name="Mol. Ecol. Resour.">
        <title>Chromosome-level genome assembly of Triplophysa tibetana, a fish adapted to the harsh high-altitude environment of the Tibetan Plateau.</title>
        <authorList>
            <person name="Yang X."/>
            <person name="Liu H."/>
            <person name="Ma Z."/>
            <person name="Zou Y."/>
            <person name="Zou M."/>
            <person name="Mao Y."/>
            <person name="Li X."/>
            <person name="Wang H."/>
            <person name="Chen T."/>
            <person name="Wang W."/>
            <person name="Yang R."/>
        </authorList>
    </citation>
    <scope>NUCLEOTIDE SEQUENCE [LARGE SCALE GENOMIC DNA]</scope>
    <source>
        <strain evidence="16">TTIB1903HZAU</strain>
        <tissue evidence="16">Muscle</tissue>
    </source>
</reference>
<dbReference type="InterPro" id="IPR050402">
    <property type="entry name" value="OR51/52/56-like"/>
</dbReference>
<sequence length="321" mass="37037">MTFNVTVITEFYLMGFPGLPLQYYGAVGTLLFFVYLTLAGGNLFIILFIVYERSLQKPTYLIFCNLAVCDLVFGTVTLPKAFSKYLFNIHTISFYGCFVQMFFVHFLGSVNSFTLLLMAIDRFVAVRNPFRYCVIITNRTISLAFALIWILLIPLLSYIVYQTFDEPYCDSNVVTQNYCDENSVSKLSCGDRRQKRFLSFASAMFVLLGPLTFIIFSFISIIATVFKISDVQARYKTFSTCTPQLLIICLYYIPRCVVYVYDVTVTITPGIRMMLIMWYSLLPPVVNPIIYCFRTKELKDALRRKMRHKVGMQMTLMSNKS</sequence>
<feature type="transmembrane region" description="Helical" evidence="14">
    <location>
        <begin position="141"/>
        <end position="161"/>
    </location>
</feature>
<keyword evidence="9" id="KW-1015">Disulfide bond</keyword>
<evidence type="ECO:0000256" key="11">
    <source>
        <dbReference type="ARBA" id="ARBA00023180"/>
    </source>
</evidence>
<name>A0A5A9MW80_9TELE</name>
<keyword evidence="11" id="KW-0325">Glycoprotein</keyword>
<evidence type="ECO:0000256" key="1">
    <source>
        <dbReference type="ARBA" id="ARBA00004651"/>
    </source>
</evidence>
<dbReference type="GO" id="GO:0004930">
    <property type="term" value="F:G protein-coupled receptor activity"/>
    <property type="evidence" value="ECO:0007669"/>
    <property type="project" value="UniProtKB-KW"/>
</dbReference>
<accession>A0A5A9MW80</accession>
<dbReference type="AlphaFoldDB" id="A0A5A9MW80"/>
<comment type="subcellular location">
    <subcellularLocation>
        <location evidence="1 14">Cell membrane</location>
        <topology evidence="1 14">Multi-pass membrane protein</topology>
    </subcellularLocation>
</comment>
<feature type="domain" description="G-protein coupled receptors family 1 profile" evidence="15">
    <location>
        <begin position="41"/>
        <end position="291"/>
    </location>
</feature>
<dbReference type="InterPro" id="IPR017452">
    <property type="entry name" value="GPCR_Rhodpsn_7TM"/>
</dbReference>
<evidence type="ECO:0000256" key="4">
    <source>
        <dbReference type="ARBA" id="ARBA00022692"/>
    </source>
</evidence>
<dbReference type="PANTHER" id="PTHR26450">
    <property type="entry name" value="OLFACTORY RECEPTOR 56B1-RELATED"/>
    <property type="match status" value="1"/>
</dbReference>
<dbReference type="PANTHER" id="PTHR26450:SF417">
    <property type="entry name" value="ODORANT RECEPTOR-RELATED"/>
    <property type="match status" value="1"/>
</dbReference>
<evidence type="ECO:0000256" key="10">
    <source>
        <dbReference type="ARBA" id="ARBA00023170"/>
    </source>
</evidence>
<dbReference type="InterPro" id="IPR000725">
    <property type="entry name" value="Olfact_rcpt"/>
</dbReference>
<dbReference type="Proteomes" id="UP000324632">
    <property type="component" value="Chromosome 25"/>
</dbReference>
<feature type="transmembrane region" description="Helical" evidence="14">
    <location>
        <begin position="200"/>
        <end position="226"/>
    </location>
</feature>
<keyword evidence="5 14" id="KW-0552">Olfaction</keyword>
<dbReference type="GO" id="GO:0005886">
    <property type="term" value="C:plasma membrane"/>
    <property type="evidence" value="ECO:0007669"/>
    <property type="project" value="UniProtKB-SubCell"/>
</dbReference>
<evidence type="ECO:0000259" key="15">
    <source>
        <dbReference type="PROSITE" id="PS50262"/>
    </source>
</evidence>
<comment type="similarity">
    <text evidence="13">Belongs to the G-protein coupled receptor 1 family.</text>
</comment>
<protein>
    <recommendedName>
        <fullName evidence="14">Olfactory receptor</fullName>
    </recommendedName>
</protein>
<dbReference type="PRINTS" id="PR00237">
    <property type="entry name" value="GPCRRHODOPSN"/>
</dbReference>
<dbReference type="PROSITE" id="PS00237">
    <property type="entry name" value="G_PROTEIN_RECEP_F1_1"/>
    <property type="match status" value="1"/>
</dbReference>
<feature type="transmembrane region" description="Helical" evidence="14">
    <location>
        <begin position="58"/>
        <end position="78"/>
    </location>
</feature>
<evidence type="ECO:0000313" key="17">
    <source>
        <dbReference type="Proteomes" id="UP000324632"/>
    </source>
</evidence>
<evidence type="ECO:0000256" key="7">
    <source>
        <dbReference type="ARBA" id="ARBA00023040"/>
    </source>
</evidence>
<feature type="transmembrane region" description="Helical" evidence="14">
    <location>
        <begin position="273"/>
        <end position="293"/>
    </location>
</feature>
<keyword evidence="2 14" id="KW-1003">Cell membrane</keyword>
<evidence type="ECO:0000256" key="3">
    <source>
        <dbReference type="ARBA" id="ARBA00022606"/>
    </source>
</evidence>
<evidence type="ECO:0000256" key="6">
    <source>
        <dbReference type="ARBA" id="ARBA00022989"/>
    </source>
</evidence>
<dbReference type="FunFam" id="1.20.1070.10:FF:000024">
    <property type="entry name" value="Olfactory receptor"/>
    <property type="match status" value="1"/>
</dbReference>
<gene>
    <name evidence="16" type="ORF">E1301_Tti007968</name>
</gene>
<keyword evidence="10 13" id="KW-0675">Receptor</keyword>
<dbReference type="SUPFAM" id="SSF81321">
    <property type="entry name" value="Family A G protein-coupled receptor-like"/>
    <property type="match status" value="1"/>
</dbReference>
<keyword evidence="3 14" id="KW-0716">Sensory transduction</keyword>